<keyword evidence="7" id="KW-1185">Reference proteome</keyword>
<gene>
    <name evidence="8" type="primary">LOC104773780</name>
</gene>
<protein>
    <submittedName>
        <fullName evidence="8">E3 ubiquitin-protein ligase SINA-like 2</fullName>
    </submittedName>
</protein>
<dbReference type="InterPro" id="IPR044286">
    <property type="entry name" value="SINL_plant"/>
</dbReference>
<evidence type="ECO:0000259" key="6">
    <source>
        <dbReference type="PROSITE" id="PS51081"/>
    </source>
</evidence>
<dbReference type="Proteomes" id="UP000694864">
    <property type="component" value="Unplaced"/>
</dbReference>
<dbReference type="GeneID" id="104773780"/>
<evidence type="ECO:0000256" key="5">
    <source>
        <dbReference type="PROSITE-ProRule" id="PRU00455"/>
    </source>
</evidence>
<keyword evidence="2 5" id="KW-0863">Zinc-finger</keyword>
<dbReference type="InterPro" id="IPR013083">
    <property type="entry name" value="Znf_RING/FYVE/PHD"/>
</dbReference>
<reference evidence="7" key="1">
    <citation type="journal article" date="2014" name="Nat. Commun.">
        <title>The emerging biofuel crop Camelina sativa retains a highly undifferentiated hexaploid genome structure.</title>
        <authorList>
            <person name="Kagale S."/>
            <person name="Koh C."/>
            <person name="Nixon J."/>
            <person name="Bollina V."/>
            <person name="Clarke W.E."/>
            <person name="Tuteja R."/>
            <person name="Spillane C."/>
            <person name="Robinson S.J."/>
            <person name="Links M.G."/>
            <person name="Clarke C."/>
            <person name="Higgins E.E."/>
            <person name="Huebert T."/>
            <person name="Sharpe A.G."/>
            <person name="Parkin I.A."/>
        </authorList>
    </citation>
    <scope>NUCLEOTIDE SEQUENCE [LARGE SCALE GENOMIC DNA]</scope>
    <source>
        <strain evidence="7">cv. DH55</strain>
    </source>
</reference>
<reference evidence="8" key="2">
    <citation type="submission" date="2025-08" db="UniProtKB">
        <authorList>
            <consortium name="RefSeq"/>
        </authorList>
    </citation>
    <scope>IDENTIFICATION</scope>
    <source>
        <tissue evidence="8">Leaf</tissue>
    </source>
</reference>
<proteinExistence type="predicted"/>
<feature type="domain" description="SIAH-type" evidence="6">
    <location>
        <begin position="3"/>
        <end position="62"/>
    </location>
</feature>
<evidence type="ECO:0000256" key="4">
    <source>
        <dbReference type="ARBA" id="ARBA00024004"/>
    </source>
</evidence>
<dbReference type="InterPro" id="IPR013010">
    <property type="entry name" value="Znf_SIAH"/>
</dbReference>
<evidence type="ECO:0000313" key="7">
    <source>
        <dbReference type="Proteomes" id="UP000694864"/>
    </source>
</evidence>
<dbReference type="RefSeq" id="XP_019098290.1">
    <property type="nucleotide sequence ID" value="XM_019242745.1"/>
</dbReference>
<keyword evidence="3" id="KW-0862">Zinc</keyword>
<accession>A0ABM1RH02</accession>
<name>A0ABM1RH02_CAMSA</name>
<keyword evidence="1" id="KW-0479">Metal-binding</keyword>
<dbReference type="PANTHER" id="PTHR46632">
    <property type="entry name" value="E3 UBIQUITIN-PROTEIN LIGASE SINA-LIKE 4"/>
    <property type="match status" value="1"/>
</dbReference>
<dbReference type="Gene3D" id="3.30.40.10">
    <property type="entry name" value="Zinc/RING finger domain, C3HC4 (zinc finger)"/>
    <property type="match status" value="1"/>
</dbReference>
<dbReference type="SUPFAM" id="SSF49599">
    <property type="entry name" value="TRAF domain-like"/>
    <property type="match status" value="1"/>
</dbReference>
<dbReference type="PROSITE" id="PS51081">
    <property type="entry name" value="ZF_SIAH"/>
    <property type="match status" value="1"/>
</dbReference>
<comment type="function">
    <text evidence="4">E3 ubiquitin-protein ligase that mediates ubiquitination and subsequent proteasomal degradation of target proteins. E3 ubiquitin ligases accept ubiquitin from an E2 ubiquitin-conjugating enzyme in the form of a thioester and then directly transfers the ubiquitin to targeted substrates. It probably triggers the ubiquitin-mediated degradation of different substrates.</text>
</comment>
<evidence type="ECO:0000313" key="8">
    <source>
        <dbReference type="RefSeq" id="XP_019098290.1"/>
    </source>
</evidence>
<dbReference type="PANTHER" id="PTHR46632:SF11">
    <property type="entry name" value="E3 UBIQUITIN-PROTEIN LIGASE SINA-LIKE 1-RELATED"/>
    <property type="match status" value="1"/>
</dbReference>
<organism evidence="7 8">
    <name type="scientific">Camelina sativa</name>
    <name type="common">False flax</name>
    <name type="synonym">Myagrum sativum</name>
    <dbReference type="NCBI Taxonomy" id="90675"/>
    <lineage>
        <taxon>Eukaryota</taxon>
        <taxon>Viridiplantae</taxon>
        <taxon>Streptophyta</taxon>
        <taxon>Embryophyta</taxon>
        <taxon>Tracheophyta</taxon>
        <taxon>Spermatophyta</taxon>
        <taxon>Magnoliopsida</taxon>
        <taxon>eudicotyledons</taxon>
        <taxon>Gunneridae</taxon>
        <taxon>Pentapetalae</taxon>
        <taxon>rosids</taxon>
        <taxon>malvids</taxon>
        <taxon>Brassicales</taxon>
        <taxon>Brassicaceae</taxon>
        <taxon>Camelineae</taxon>
        <taxon>Camelina</taxon>
    </lineage>
</organism>
<evidence type="ECO:0000256" key="1">
    <source>
        <dbReference type="ARBA" id="ARBA00022723"/>
    </source>
</evidence>
<sequence length="194" mass="22267">MEGDSFLCQNTKHGCTMNFNDDKELSVHEKECFFALCYCPAPNCNYKGVYNDLNSHYSDNHRHEPTQFWCTKSIWAWRDFAVIQRHIDGPLVVVIYFKKPQGLYLTVNCIAPSAPGVGELSYDISCSIEGNTMNFGSSEMNRVPKLSFETLGTDFMLVPNFFLVKCPTSNMVIRIREKDEEDVDEEVISLYKPF</sequence>
<evidence type="ECO:0000256" key="3">
    <source>
        <dbReference type="ARBA" id="ARBA00022833"/>
    </source>
</evidence>
<evidence type="ECO:0000256" key="2">
    <source>
        <dbReference type="ARBA" id="ARBA00022771"/>
    </source>
</evidence>